<feature type="transmembrane region" description="Helical" evidence="8">
    <location>
        <begin position="229"/>
        <end position="248"/>
    </location>
</feature>
<feature type="transmembrane region" description="Helical" evidence="8">
    <location>
        <begin position="187"/>
        <end position="208"/>
    </location>
</feature>
<feature type="transmembrane region" description="Helical" evidence="8">
    <location>
        <begin position="300"/>
        <end position="319"/>
    </location>
</feature>
<keyword evidence="3 7" id="KW-0808">Transferase</keyword>
<comment type="catalytic activity">
    <reaction evidence="7">
        <text>a 1,2-diacyl-sn-glycero-3-phosphate + CTP + H(+) = a CDP-1,2-diacyl-sn-glycerol + diphosphate</text>
        <dbReference type="Rhea" id="RHEA:16229"/>
        <dbReference type="ChEBI" id="CHEBI:15378"/>
        <dbReference type="ChEBI" id="CHEBI:33019"/>
        <dbReference type="ChEBI" id="CHEBI:37563"/>
        <dbReference type="ChEBI" id="CHEBI:58332"/>
        <dbReference type="ChEBI" id="CHEBI:58608"/>
        <dbReference type="EC" id="2.7.7.41"/>
    </reaction>
</comment>
<name>A0ABT8SK11_9CAUL</name>
<keyword evidence="4 7" id="KW-0812">Transmembrane</keyword>
<dbReference type="Proteomes" id="UP001169063">
    <property type="component" value="Unassembled WGS sequence"/>
</dbReference>
<keyword evidence="6 8" id="KW-0472">Membrane</keyword>
<gene>
    <name evidence="9" type="ORF">Q0812_00875</name>
</gene>
<dbReference type="Pfam" id="PF01148">
    <property type="entry name" value="CTP_transf_1"/>
    <property type="match status" value="1"/>
</dbReference>
<keyword evidence="10" id="KW-1185">Reference proteome</keyword>
<protein>
    <recommendedName>
        <fullName evidence="7">Phosphatidate cytidylyltransferase</fullName>
        <ecNumber evidence="7">2.7.7.41</ecNumber>
    </recommendedName>
</protein>
<feature type="transmembrane region" description="Helical" evidence="8">
    <location>
        <begin position="123"/>
        <end position="144"/>
    </location>
</feature>
<evidence type="ECO:0000256" key="4">
    <source>
        <dbReference type="ARBA" id="ARBA00022692"/>
    </source>
</evidence>
<feature type="transmembrane region" description="Helical" evidence="8">
    <location>
        <begin position="156"/>
        <end position="175"/>
    </location>
</feature>
<evidence type="ECO:0000256" key="2">
    <source>
        <dbReference type="ARBA" id="ARBA00010185"/>
    </source>
</evidence>
<keyword evidence="7 9" id="KW-0548">Nucleotidyltransferase</keyword>
<organism evidence="9 10">
    <name type="scientific">Peiella sedimenti</name>
    <dbReference type="NCBI Taxonomy" id="3061083"/>
    <lineage>
        <taxon>Bacteria</taxon>
        <taxon>Pseudomonadati</taxon>
        <taxon>Pseudomonadota</taxon>
        <taxon>Alphaproteobacteria</taxon>
        <taxon>Caulobacterales</taxon>
        <taxon>Caulobacteraceae</taxon>
        <taxon>Peiella</taxon>
    </lineage>
</organism>
<evidence type="ECO:0000256" key="3">
    <source>
        <dbReference type="ARBA" id="ARBA00022679"/>
    </source>
</evidence>
<dbReference type="PANTHER" id="PTHR43535">
    <property type="entry name" value="PHOSPHATIDATE CYTIDYLYLTRANSFERASE"/>
    <property type="match status" value="1"/>
</dbReference>
<feature type="transmembrane region" description="Helical" evidence="8">
    <location>
        <begin position="56"/>
        <end position="81"/>
    </location>
</feature>
<dbReference type="EMBL" id="JAUKTR010000001">
    <property type="protein sequence ID" value="MDO1557978.1"/>
    <property type="molecule type" value="Genomic_DNA"/>
</dbReference>
<feature type="transmembrane region" description="Helical" evidence="8">
    <location>
        <begin position="101"/>
        <end position="117"/>
    </location>
</feature>
<evidence type="ECO:0000256" key="8">
    <source>
        <dbReference type="SAM" id="Phobius"/>
    </source>
</evidence>
<evidence type="ECO:0000256" key="6">
    <source>
        <dbReference type="ARBA" id="ARBA00023136"/>
    </source>
</evidence>
<evidence type="ECO:0000256" key="1">
    <source>
        <dbReference type="ARBA" id="ARBA00004141"/>
    </source>
</evidence>
<keyword evidence="5 8" id="KW-1133">Transmembrane helix</keyword>
<feature type="transmembrane region" description="Helical" evidence="8">
    <location>
        <begin position="16"/>
        <end position="36"/>
    </location>
</feature>
<feature type="transmembrane region" description="Helical" evidence="8">
    <location>
        <begin position="254"/>
        <end position="274"/>
    </location>
</feature>
<comment type="pathway">
    <text evidence="7">Phospholipid metabolism; CDP-diacylglycerol biosynthesis; CDP-diacylglycerol from sn-glycerol 3-phosphate: step 3/3.</text>
</comment>
<evidence type="ECO:0000256" key="7">
    <source>
        <dbReference type="RuleBase" id="RU003938"/>
    </source>
</evidence>
<proteinExistence type="inferred from homology"/>
<evidence type="ECO:0000313" key="10">
    <source>
        <dbReference type="Proteomes" id="UP001169063"/>
    </source>
</evidence>
<evidence type="ECO:0000313" key="9">
    <source>
        <dbReference type="EMBL" id="MDO1557978.1"/>
    </source>
</evidence>
<comment type="similarity">
    <text evidence="2 7">Belongs to the CDS family.</text>
</comment>
<dbReference type="EC" id="2.7.7.41" evidence="7"/>
<accession>A0ABT8SK11</accession>
<dbReference type="PANTHER" id="PTHR43535:SF1">
    <property type="entry name" value="PHOSPHATIDATE CYTIDYLYLTRANSFERASE"/>
    <property type="match status" value="1"/>
</dbReference>
<sequence>MSLSAFPIPMDAPEPLVWGLAGVLGVLLLGTAAALLMPRLKPGADHGELRKRVASWWVMILLIAAALLAGRTAVIALFALISFLALREFLSLAPLRREDRLVLLFAFLTIPVSYALIGTRLYLIYLVAAPVWFFLLASFLMCVIGQTKGYLARAAIIQWGVLGCVYALGYGAMLMNVPEAELPVAGAAGLVFFLLVMTELNDVLQYVCGRLFGRHKVIPAVSPNKTWEGLIGGWVLTGALIWLLAPVFTPLEGVGRLAMAFGLPLAGFAGDVTLSAIKRDLGVKDASGLIPGHGGVLDRVDSLVFTAPFFFHVLAFYALDSF</sequence>
<comment type="caution">
    <text evidence="9">The sequence shown here is derived from an EMBL/GenBank/DDBJ whole genome shotgun (WGS) entry which is preliminary data.</text>
</comment>
<comment type="subcellular location">
    <subcellularLocation>
        <location evidence="1">Membrane</location>
        <topology evidence="1">Multi-pass membrane protein</topology>
    </subcellularLocation>
</comment>
<reference evidence="9" key="1">
    <citation type="submission" date="2023-07" db="EMBL/GenBank/DDBJ databases">
        <title>Brevundimonas soil sp. nov., isolated from the soil of chemical plant.</title>
        <authorList>
            <person name="Wu N."/>
        </authorList>
    </citation>
    <scope>NUCLEOTIDE SEQUENCE</scope>
    <source>
        <strain evidence="9">XZ-24</strain>
    </source>
</reference>
<evidence type="ECO:0000256" key="5">
    <source>
        <dbReference type="ARBA" id="ARBA00022989"/>
    </source>
</evidence>
<dbReference type="RefSeq" id="WP_302108403.1">
    <property type="nucleotide sequence ID" value="NZ_JAUKTR010000001.1"/>
</dbReference>
<dbReference type="PROSITE" id="PS01315">
    <property type="entry name" value="CDS"/>
    <property type="match status" value="1"/>
</dbReference>
<dbReference type="GO" id="GO:0016779">
    <property type="term" value="F:nucleotidyltransferase activity"/>
    <property type="evidence" value="ECO:0007669"/>
    <property type="project" value="UniProtKB-KW"/>
</dbReference>
<dbReference type="InterPro" id="IPR000374">
    <property type="entry name" value="PC_trans"/>
</dbReference>